<dbReference type="GO" id="GO:0020037">
    <property type="term" value="F:heme binding"/>
    <property type="evidence" value="ECO:0007669"/>
    <property type="project" value="InterPro"/>
</dbReference>
<comment type="similarity">
    <text evidence="2 8">Belongs to the cytochrome P450 family.</text>
</comment>
<comment type="caution">
    <text evidence="10">The sequence shown here is derived from an EMBL/GenBank/DDBJ whole genome shotgun (WGS) entry which is preliminary data.</text>
</comment>
<dbReference type="Proteomes" id="UP000293360">
    <property type="component" value="Unassembled WGS sequence"/>
</dbReference>
<dbReference type="EMBL" id="QJNU01000058">
    <property type="protein sequence ID" value="RYP08600.1"/>
    <property type="molecule type" value="Genomic_DNA"/>
</dbReference>
<dbReference type="GO" id="GO:0005506">
    <property type="term" value="F:iron ion binding"/>
    <property type="evidence" value="ECO:0007669"/>
    <property type="project" value="InterPro"/>
</dbReference>
<dbReference type="InterPro" id="IPR036396">
    <property type="entry name" value="Cyt_P450_sf"/>
</dbReference>
<dbReference type="OrthoDB" id="1470350at2759"/>
<dbReference type="SUPFAM" id="SSF48264">
    <property type="entry name" value="Cytochrome P450"/>
    <property type="match status" value="1"/>
</dbReference>
<evidence type="ECO:0000256" key="7">
    <source>
        <dbReference type="PIRSR" id="PIRSR602403-1"/>
    </source>
</evidence>
<keyword evidence="5 7" id="KW-0408">Iron</keyword>
<keyword evidence="4 7" id="KW-0479">Metal-binding</keyword>
<sequence length="576" mass="64475">MLSGLFGTAQATLYIPFLVISAVTLLYLVYGRALPKPLSGIPYDENARTSLFGSLPEIREYVREHGRLRPWLAAHSTRHNSPLTQFWFGPFARPTLILSDFQETQDILLRRSREFDRAKRSCDCFEGPVGNHHIAMRTSDPRFKGNKELVKDLMTPAFLHEVSAPEIYTKATCLVDLWTLKAKVAAGRPFNADRDIFDAAIDIINAATFGLHDGLSTVKRQLDTLSKVGDAELPLSPDGSVEFAHPPDAPEIAAIHEISLHIGEQLKASFPKISHRYKVLTKPSLAKAISMKDKLIHDEIEKALARLRSGGRVRSAMDHILQREMNSAKKADRRPVFHSPRIHDELFGYIVAGHDTSATALKWMIKWVADDQVVQNKLRAALRSAYGAALSERRQPSVTELWKIPVPYLDAVIEESLRVTGPIPVAQRRAVVDTVILGQNIPKGTEIIFINNGPSYLSPSVSVPDSARSESSRAKFSHGHWNPEDMHLFRPERWLRIDENGREVFNPQAGPAMPFSLGPRGCFGRRLAYLEIRIVLALLVWNFEFQKLSEELSSHAVVDSITSAPKKCFVALNRVS</sequence>
<comment type="cofactor">
    <cofactor evidence="1 7">
        <name>heme</name>
        <dbReference type="ChEBI" id="CHEBI:30413"/>
    </cofactor>
</comment>
<keyword evidence="9" id="KW-1133">Transmembrane helix</keyword>
<accession>A0A4Q4TSM5</accession>
<dbReference type="InterPro" id="IPR050121">
    <property type="entry name" value="Cytochrome_P450_monoxygenase"/>
</dbReference>
<keyword evidence="9" id="KW-0472">Membrane</keyword>
<dbReference type="InterPro" id="IPR017972">
    <property type="entry name" value="Cyt_P450_CS"/>
</dbReference>
<evidence type="ECO:0000256" key="4">
    <source>
        <dbReference type="ARBA" id="ARBA00022723"/>
    </source>
</evidence>
<keyword evidence="11" id="KW-1185">Reference proteome</keyword>
<dbReference type="PANTHER" id="PTHR24305">
    <property type="entry name" value="CYTOCHROME P450"/>
    <property type="match status" value="1"/>
</dbReference>
<dbReference type="InterPro" id="IPR002403">
    <property type="entry name" value="Cyt_P450_E_grp-IV"/>
</dbReference>
<proteinExistence type="inferred from homology"/>
<dbReference type="Pfam" id="PF00067">
    <property type="entry name" value="p450"/>
    <property type="match status" value="2"/>
</dbReference>
<dbReference type="InterPro" id="IPR001128">
    <property type="entry name" value="Cyt_P450"/>
</dbReference>
<evidence type="ECO:0000256" key="2">
    <source>
        <dbReference type="ARBA" id="ARBA00010617"/>
    </source>
</evidence>
<evidence type="ECO:0000256" key="1">
    <source>
        <dbReference type="ARBA" id="ARBA00001971"/>
    </source>
</evidence>
<dbReference type="STRING" id="155417.A0A4Q4TSM5"/>
<organism evidence="10 11">
    <name type="scientific">Monosporascus ibericus</name>
    <dbReference type="NCBI Taxonomy" id="155417"/>
    <lineage>
        <taxon>Eukaryota</taxon>
        <taxon>Fungi</taxon>
        <taxon>Dikarya</taxon>
        <taxon>Ascomycota</taxon>
        <taxon>Pezizomycotina</taxon>
        <taxon>Sordariomycetes</taxon>
        <taxon>Xylariomycetidae</taxon>
        <taxon>Xylariales</taxon>
        <taxon>Xylariales incertae sedis</taxon>
        <taxon>Monosporascus</taxon>
    </lineage>
</organism>
<evidence type="ECO:0000256" key="5">
    <source>
        <dbReference type="ARBA" id="ARBA00023004"/>
    </source>
</evidence>
<evidence type="ECO:0008006" key="12">
    <source>
        <dbReference type="Google" id="ProtNLM"/>
    </source>
</evidence>
<keyword evidence="9" id="KW-0812">Transmembrane</keyword>
<evidence type="ECO:0000313" key="11">
    <source>
        <dbReference type="Proteomes" id="UP000293360"/>
    </source>
</evidence>
<reference evidence="10 11" key="1">
    <citation type="submission" date="2018-06" db="EMBL/GenBank/DDBJ databases">
        <title>Complete Genomes of Monosporascus.</title>
        <authorList>
            <person name="Robinson A.J."/>
            <person name="Natvig D.O."/>
        </authorList>
    </citation>
    <scope>NUCLEOTIDE SEQUENCE [LARGE SCALE GENOMIC DNA]</scope>
    <source>
        <strain evidence="10 11">CBS 110550</strain>
    </source>
</reference>
<feature type="transmembrane region" description="Helical" evidence="9">
    <location>
        <begin position="12"/>
        <end position="30"/>
    </location>
</feature>
<dbReference type="GO" id="GO:0004497">
    <property type="term" value="F:monooxygenase activity"/>
    <property type="evidence" value="ECO:0007669"/>
    <property type="project" value="UniProtKB-KW"/>
</dbReference>
<dbReference type="Gene3D" id="1.10.630.10">
    <property type="entry name" value="Cytochrome P450"/>
    <property type="match status" value="1"/>
</dbReference>
<protein>
    <recommendedName>
        <fullName evidence="12">Cytochrome P450 monooxygenase</fullName>
    </recommendedName>
</protein>
<evidence type="ECO:0000256" key="6">
    <source>
        <dbReference type="ARBA" id="ARBA00023033"/>
    </source>
</evidence>
<evidence type="ECO:0000256" key="8">
    <source>
        <dbReference type="RuleBase" id="RU000461"/>
    </source>
</evidence>
<dbReference type="PRINTS" id="PR00465">
    <property type="entry name" value="EP450IV"/>
</dbReference>
<name>A0A4Q4TSM5_9PEZI</name>
<evidence type="ECO:0000256" key="9">
    <source>
        <dbReference type="SAM" id="Phobius"/>
    </source>
</evidence>
<dbReference type="GO" id="GO:0016705">
    <property type="term" value="F:oxidoreductase activity, acting on paired donors, with incorporation or reduction of molecular oxygen"/>
    <property type="evidence" value="ECO:0007669"/>
    <property type="project" value="InterPro"/>
</dbReference>
<feature type="binding site" description="axial binding residue" evidence="7">
    <location>
        <position position="522"/>
    </location>
    <ligand>
        <name>heme</name>
        <dbReference type="ChEBI" id="CHEBI:30413"/>
    </ligand>
    <ligandPart>
        <name>Fe</name>
        <dbReference type="ChEBI" id="CHEBI:18248"/>
    </ligandPart>
</feature>
<keyword evidence="6 8" id="KW-0503">Monooxygenase</keyword>
<dbReference type="AlphaFoldDB" id="A0A4Q4TSM5"/>
<evidence type="ECO:0000313" key="10">
    <source>
        <dbReference type="EMBL" id="RYP08600.1"/>
    </source>
</evidence>
<gene>
    <name evidence="10" type="ORF">DL764_001835</name>
</gene>
<keyword evidence="8" id="KW-0560">Oxidoreductase</keyword>
<keyword evidence="3 7" id="KW-0349">Heme</keyword>
<dbReference type="PROSITE" id="PS00086">
    <property type="entry name" value="CYTOCHROME_P450"/>
    <property type="match status" value="1"/>
</dbReference>
<evidence type="ECO:0000256" key="3">
    <source>
        <dbReference type="ARBA" id="ARBA00022617"/>
    </source>
</evidence>
<dbReference type="PANTHER" id="PTHR24305:SF232">
    <property type="entry name" value="P450, PUTATIVE (EUROFUNG)-RELATED"/>
    <property type="match status" value="1"/>
</dbReference>
<dbReference type="PRINTS" id="PR00385">
    <property type="entry name" value="P450"/>
</dbReference>